<keyword evidence="1 5" id="KW-0597">Phosphoprotein</keyword>
<evidence type="ECO:0000256" key="3">
    <source>
        <dbReference type="ARBA" id="ARBA00023125"/>
    </source>
</evidence>
<dbReference type="CDD" id="cd06170">
    <property type="entry name" value="LuxR_C_like"/>
    <property type="match status" value="1"/>
</dbReference>
<keyword evidence="3" id="KW-0238">DNA-binding</keyword>
<keyword evidence="2" id="KW-0805">Transcription regulation</keyword>
<evidence type="ECO:0000313" key="8">
    <source>
        <dbReference type="EMBL" id="GAA2100844.1"/>
    </source>
</evidence>
<dbReference type="Proteomes" id="UP001501161">
    <property type="component" value="Unassembled WGS sequence"/>
</dbReference>
<comment type="caution">
    <text evidence="8">The sequence shown here is derived from an EMBL/GenBank/DDBJ whole genome shotgun (WGS) entry which is preliminary data.</text>
</comment>
<dbReference type="Gene3D" id="3.40.50.2300">
    <property type="match status" value="1"/>
</dbReference>
<dbReference type="Pfam" id="PF00196">
    <property type="entry name" value="GerE"/>
    <property type="match status" value="1"/>
</dbReference>
<evidence type="ECO:0000256" key="4">
    <source>
        <dbReference type="ARBA" id="ARBA00023163"/>
    </source>
</evidence>
<name>A0ABP5ILM0_9ACTN</name>
<dbReference type="RefSeq" id="WP_231250202.1">
    <property type="nucleotide sequence ID" value="NZ_BAAAMQ010000009.1"/>
</dbReference>
<reference evidence="9" key="1">
    <citation type="journal article" date="2019" name="Int. J. Syst. Evol. Microbiol.">
        <title>The Global Catalogue of Microorganisms (GCM) 10K type strain sequencing project: providing services to taxonomists for standard genome sequencing and annotation.</title>
        <authorList>
            <consortium name="The Broad Institute Genomics Platform"/>
            <consortium name="The Broad Institute Genome Sequencing Center for Infectious Disease"/>
            <person name="Wu L."/>
            <person name="Ma J."/>
        </authorList>
    </citation>
    <scope>NUCLEOTIDE SEQUENCE [LARGE SCALE GENOMIC DNA]</scope>
    <source>
        <strain evidence="9">JCM 13813</strain>
    </source>
</reference>
<dbReference type="SMART" id="SM00421">
    <property type="entry name" value="HTH_LUXR"/>
    <property type="match status" value="1"/>
</dbReference>
<dbReference type="PROSITE" id="PS50043">
    <property type="entry name" value="HTH_LUXR_2"/>
    <property type="match status" value="1"/>
</dbReference>
<proteinExistence type="predicted"/>
<gene>
    <name evidence="8" type="ORF">GCM10009726_10940</name>
</gene>
<evidence type="ECO:0000256" key="2">
    <source>
        <dbReference type="ARBA" id="ARBA00023015"/>
    </source>
</evidence>
<dbReference type="InterPro" id="IPR016032">
    <property type="entry name" value="Sig_transdc_resp-reg_C-effctor"/>
</dbReference>
<dbReference type="InterPro" id="IPR000792">
    <property type="entry name" value="Tscrpt_reg_LuxR_C"/>
</dbReference>
<evidence type="ECO:0000313" key="9">
    <source>
        <dbReference type="Proteomes" id="UP001501161"/>
    </source>
</evidence>
<dbReference type="PANTHER" id="PTHR43214">
    <property type="entry name" value="TWO-COMPONENT RESPONSE REGULATOR"/>
    <property type="match status" value="1"/>
</dbReference>
<dbReference type="InterPro" id="IPR011006">
    <property type="entry name" value="CheY-like_superfamily"/>
</dbReference>
<feature type="modified residue" description="4-aspartylphosphate" evidence="5">
    <location>
        <position position="62"/>
    </location>
</feature>
<keyword evidence="4" id="KW-0804">Transcription</keyword>
<dbReference type="Pfam" id="PF00072">
    <property type="entry name" value="Response_reg"/>
    <property type="match status" value="1"/>
</dbReference>
<dbReference type="InterPro" id="IPR039420">
    <property type="entry name" value="WalR-like"/>
</dbReference>
<evidence type="ECO:0000256" key="5">
    <source>
        <dbReference type="PROSITE-ProRule" id="PRU00169"/>
    </source>
</evidence>
<organism evidence="8 9">
    <name type="scientific">Nocardioides furvisabuli</name>
    <dbReference type="NCBI Taxonomy" id="375542"/>
    <lineage>
        <taxon>Bacteria</taxon>
        <taxon>Bacillati</taxon>
        <taxon>Actinomycetota</taxon>
        <taxon>Actinomycetes</taxon>
        <taxon>Propionibacteriales</taxon>
        <taxon>Nocardioidaceae</taxon>
        <taxon>Nocardioides</taxon>
    </lineage>
</organism>
<dbReference type="SUPFAM" id="SSF52172">
    <property type="entry name" value="CheY-like"/>
    <property type="match status" value="1"/>
</dbReference>
<evidence type="ECO:0000256" key="1">
    <source>
        <dbReference type="ARBA" id="ARBA00022553"/>
    </source>
</evidence>
<dbReference type="PROSITE" id="PS00622">
    <property type="entry name" value="HTH_LUXR_1"/>
    <property type="match status" value="1"/>
</dbReference>
<dbReference type="SUPFAM" id="SSF46894">
    <property type="entry name" value="C-terminal effector domain of the bipartite response regulators"/>
    <property type="match status" value="1"/>
</dbReference>
<dbReference type="PROSITE" id="PS50110">
    <property type="entry name" value="RESPONSE_REGULATORY"/>
    <property type="match status" value="1"/>
</dbReference>
<dbReference type="InterPro" id="IPR001789">
    <property type="entry name" value="Sig_transdc_resp-reg_receiver"/>
</dbReference>
<evidence type="ECO:0000259" key="6">
    <source>
        <dbReference type="PROSITE" id="PS50043"/>
    </source>
</evidence>
<sequence>MADTTGHGAIRVYLLDDHTVVRRGLRALLELEDDVDVVGEAGTVAEAIPQILELRPDVAVLDGRLPDGHGIDVCRQVRSVDPSIRALILTSYDDDEALVNAILAGAGGYVLKQVDANVLVDNIRALRQGRSLVDPVVAMRVIERIRGGGEDGPTRLTDVESRILDLIAEGLTNKEIGERLYLAEKTVKNHVTSLLAKLGVQRRTQAAVLASQQRHARSRAG</sequence>
<feature type="domain" description="Response regulatory" evidence="7">
    <location>
        <begin position="11"/>
        <end position="127"/>
    </location>
</feature>
<dbReference type="SMART" id="SM00448">
    <property type="entry name" value="REC"/>
    <property type="match status" value="1"/>
</dbReference>
<feature type="domain" description="HTH luxR-type" evidence="6">
    <location>
        <begin position="149"/>
        <end position="214"/>
    </location>
</feature>
<dbReference type="PANTHER" id="PTHR43214:SF24">
    <property type="entry name" value="TRANSCRIPTIONAL REGULATORY PROTEIN NARL-RELATED"/>
    <property type="match status" value="1"/>
</dbReference>
<accession>A0ABP5ILM0</accession>
<dbReference type="EMBL" id="BAAAMQ010000009">
    <property type="protein sequence ID" value="GAA2100844.1"/>
    <property type="molecule type" value="Genomic_DNA"/>
</dbReference>
<dbReference type="InterPro" id="IPR058245">
    <property type="entry name" value="NreC/VraR/RcsB-like_REC"/>
</dbReference>
<dbReference type="PRINTS" id="PR00038">
    <property type="entry name" value="HTHLUXR"/>
</dbReference>
<evidence type="ECO:0000259" key="7">
    <source>
        <dbReference type="PROSITE" id="PS50110"/>
    </source>
</evidence>
<protein>
    <submittedName>
        <fullName evidence="8">Response regulator transcription factor</fullName>
    </submittedName>
</protein>
<dbReference type="CDD" id="cd17535">
    <property type="entry name" value="REC_NarL-like"/>
    <property type="match status" value="1"/>
</dbReference>
<keyword evidence="9" id="KW-1185">Reference proteome</keyword>